<evidence type="ECO:0000256" key="2">
    <source>
        <dbReference type="SAM" id="MobiDB-lite"/>
    </source>
</evidence>
<keyword evidence="5" id="KW-1185">Reference proteome</keyword>
<dbReference type="PANTHER" id="PTHR43022:SF1">
    <property type="entry name" value="PROTEIN SMF"/>
    <property type="match status" value="1"/>
</dbReference>
<dbReference type="EMBL" id="JBBPIX010000021">
    <property type="protein sequence ID" value="MEK6467176.1"/>
    <property type="molecule type" value="Genomic_DNA"/>
</dbReference>
<dbReference type="Pfam" id="PF02481">
    <property type="entry name" value="DNA_processg_A"/>
    <property type="match status" value="1"/>
</dbReference>
<comment type="similarity">
    <text evidence="1">Belongs to the DprA/Smf family.</text>
</comment>
<reference evidence="4 5" key="1">
    <citation type="submission" date="2024-03" db="EMBL/GenBank/DDBJ databases">
        <title>Draft genome sequence of Pseudonocardia carboxydivorans JCM 14827.</title>
        <authorList>
            <person name="Duangmal K."/>
        </authorList>
    </citation>
    <scope>NUCLEOTIDE SEQUENCE [LARGE SCALE GENOMIC DNA]</scope>
    <source>
        <strain evidence="4 5">JCM 14827</strain>
    </source>
</reference>
<accession>A0ABU9ALB3</accession>
<dbReference type="InterPro" id="IPR003488">
    <property type="entry name" value="DprA"/>
</dbReference>
<protein>
    <submittedName>
        <fullName evidence="4">DNA-processing protein DprA</fullName>
    </submittedName>
</protein>
<dbReference type="InterPro" id="IPR057666">
    <property type="entry name" value="DrpA_SLOG"/>
</dbReference>
<dbReference type="Proteomes" id="UP001367513">
    <property type="component" value="Unassembled WGS sequence"/>
</dbReference>
<sequence>MLTNTHPSIPGPMHGPKSGPDPLAEIRAARAFLMRLIDRYCPDLEHLVLHIGPLAAAERLRSGDIPGILREQVTPDGVRAAAAAVEVDAETSARCGARLLIPEDEQWPTALAATMGIPGAQGMWVRGRAGLEMLSQPSVVVSGARAASGYGIHVATDLAGELSGAGRVIMSGAGFGIDAAAHRGALAAQGTTVAVLPCGIDRAHPSAHEHLLDRIAENGLVVSAQPPRTMMTRARVLDRNRLLAALGDATVVVEAAARSGVLHLAGAANASGRPVMAVPGPVTSALSVGTHRLIRDGATMVTGSGDVIAGLRQPWYP</sequence>
<evidence type="ECO:0000313" key="5">
    <source>
        <dbReference type="Proteomes" id="UP001367513"/>
    </source>
</evidence>
<dbReference type="SUPFAM" id="SSF102405">
    <property type="entry name" value="MCP/YpsA-like"/>
    <property type="match status" value="1"/>
</dbReference>
<feature type="region of interest" description="Disordered" evidence="2">
    <location>
        <begin position="1"/>
        <end position="22"/>
    </location>
</feature>
<gene>
    <name evidence="4" type="ORF">WG925_25865</name>
</gene>
<evidence type="ECO:0000256" key="1">
    <source>
        <dbReference type="ARBA" id="ARBA00006525"/>
    </source>
</evidence>
<name>A0ABU9ALB3_PSEA5</name>
<dbReference type="RefSeq" id="WP_224404207.1">
    <property type="nucleotide sequence ID" value="NZ_JBBPIX010000021.1"/>
</dbReference>
<dbReference type="Gene3D" id="3.40.50.450">
    <property type="match status" value="1"/>
</dbReference>
<comment type="caution">
    <text evidence="4">The sequence shown here is derived from an EMBL/GenBank/DDBJ whole genome shotgun (WGS) entry which is preliminary data.</text>
</comment>
<evidence type="ECO:0000313" key="4">
    <source>
        <dbReference type="EMBL" id="MEK6467176.1"/>
    </source>
</evidence>
<proteinExistence type="inferred from homology"/>
<feature type="domain" description="Smf/DprA SLOG" evidence="3">
    <location>
        <begin position="99"/>
        <end position="309"/>
    </location>
</feature>
<dbReference type="PANTHER" id="PTHR43022">
    <property type="entry name" value="PROTEIN SMF"/>
    <property type="match status" value="1"/>
</dbReference>
<organism evidence="4 5">
    <name type="scientific">Pseudonocardia alni subsp. carboxydivorans</name>
    <dbReference type="NCBI Taxonomy" id="415010"/>
    <lineage>
        <taxon>Bacteria</taxon>
        <taxon>Bacillati</taxon>
        <taxon>Actinomycetota</taxon>
        <taxon>Actinomycetes</taxon>
        <taxon>Pseudonocardiales</taxon>
        <taxon>Pseudonocardiaceae</taxon>
        <taxon>Pseudonocardia</taxon>
    </lineage>
</organism>
<evidence type="ECO:0000259" key="3">
    <source>
        <dbReference type="Pfam" id="PF02481"/>
    </source>
</evidence>